<keyword evidence="3" id="KW-0408">Iron</keyword>
<accession>A0AAV1XEK7</accession>
<organism evidence="5 6">
    <name type="scientific">Lupinus luteus</name>
    <name type="common">European yellow lupine</name>
    <dbReference type="NCBI Taxonomy" id="3873"/>
    <lineage>
        <taxon>Eukaryota</taxon>
        <taxon>Viridiplantae</taxon>
        <taxon>Streptophyta</taxon>
        <taxon>Embryophyta</taxon>
        <taxon>Tracheophyta</taxon>
        <taxon>Spermatophyta</taxon>
        <taxon>Magnoliopsida</taxon>
        <taxon>eudicotyledons</taxon>
        <taxon>Gunneridae</taxon>
        <taxon>Pentapetalae</taxon>
        <taxon>rosids</taxon>
        <taxon>fabids</taxon>
        <taxon>Fabales</taxon>
        <taxon>Fabaceae</taxon>
        <taxon>Papilionoideae</taxon>
        <taxon>50 kb inversion clade</taxon>
        <taxon>genistoids sensu lato</taxon>
        <taxon>core genistoids</taxon>
        <taxon>Genisteae</taxon>
        <taxon>Lupinus</taxon>
    </lineage>
</organism>
<evidence type="ECO:0000256" key="1">
    <source>
        <dbReference type="ARBA" id="ARBA00022723"/>
    </source>
</evidence>
<dbReference type="EMBL" id="CAXHTB010000014">
    <property type="protein sequence ID" value="CAL0319912.1"/>
    <property type="molecule type" value="Genomic_DNA"/>
</dbReference>
<dbReference type="SUPFAM" id="SSF51197">
    <property type="entry name" value="Clavaminate synthase-like"/>
    <property type="match status" value="1"/>
</dbReference>
<evidence type="ECO:0000313" key="6">
    <source>
        <dbReference type="Proteomes" id="UP001497480"/>
    </source>
</evidence>
<feature type="domain" description="Isopenicillin N synthase-like Fe(2+) 2OG dioxygenase" evidence="4">
    <location>
        <begin position="44"/>
        <end position="78"/>
    </location>
</feature>
<protein>
    <recommendedName>
        <fullName evidence="4">Isopenicillin N synthase-like Fe(2+) 2OG dioxygenase domain-containing protein</fullName>
    </recommendedName>
</protein>
<dbReference type="InterPro" id="IPR027443">
    <property type="entry name" value="IPNS-like_sf"/>
</dbReference>
<evidence type="ECO:0000256" key="3">
    <source>
        <dbReference type="ARBA" id="ARBA00023004"/>
    </source>
</evidence>
<keyword evidence="2" id="KW-0847">Vitamin C</keyword>
<dbReference type="Proteomes" id="UP001497480">
    <property type="component" value="Unassembled WGS sequence"/>
</dbReference>
<evidence type="ECO:0000256" key="2">
    <source>
        <dbReference type="ARBA" id="ARBA00022896"/>
    </source>
</evidence>
<gene>
    <name evidence="5" type="ORF">LLUT_LOCUS20972</name>
</gene>
<dbReference type="InterPro" id="IPR050295">
    <property type="entry name" value="Plant_2OG-oxidoreductases"/>
</dbReference>
<comment type="caution">
    <text evidence="5">The sequence shown here is derived from an EMBL/GenBank/DDBJ whole genome shotgun (WGS) entry which is preliminary data.</text>
</comment>
<dbReference type="AlphaFoldDB" id="A0AAV1XEK7"/>
<name>A0AAV1XEK7_LUPLU</name>
<dbReference type="Pfam" id="PF03171">
    <property type="entry name" value="2OG-FeII_Oxy"/>
    <property type="match status" value="1"/>
</dbReference>
<dbReference type="GO" id="GO:0046872">
    <property type="term" value="F:metal ion binding"/>
    <property type="evidence" value="ECO:0007669"/>
    <property type="project" value="UniProtKB-KW"/>
</dbReference>
<evidence type="ECO:0000313" key="5">
    <source>
        <dbReference type="EMBL" id="CAL0319912.1"/>
    </source>
</evidence>
<dbReference type="PANTHER" id="PTHR47991">
    <property type="entry name" value="OXOGLUTARATE/IRON-DEPENDENT DIOXYGENASE"/>
    <property type="match status" value="1"/>
</dbReference>
<sequence length="129" mass="14736">MDRGVCLSSQSTDPRVSPFHNSNSYLQRLLSVEAALPIQHRQKQGIPIMSNGIFKSPMHRVVTNTEKLRMSVAMFNEPEPENEIGPVEGLIDETRPRLYRNIKNYGDMCYQEGKITLGMIRIEDNSDKK</sequence>
<evidence type="ECO:0000259" key="4">
    <source>
        <dbReference type="Pfam" id="PF03171"/>
    </source>
</evidence>
<keyword evidence="6" id="KW-1185">Reference proteome</keyword>
<dbReference type="Gene3D" id="2.60.120.330">
    <property type="entry name" value="B-lactam Antibiotic, Isopenicillin N Synthase, Chain"/>
    <property type="match status" value="1"/>
</dbReference>
<dbReference type="GO" id="GO:0031418">
    <property type="term" value="F:L-ascorbic acid binding"/>
    <property type="evidence" value="ECO:0007669"/>
    <property type="project" value="UniProtKB-KW"/>
</dbReference>
<proteinExistence type="predicted"/>
<dbReference type="InterPro" id="IPR044861">
    <property type="entry name" value="IPNS-like_FE2OG_OXY"/>
</dbReference>
<reference evidence="5 6" key="1">
    <citation type="submission" date="2024-03" db="EMBL/GenBank/DDBJ databases">
        <authorList>
            <person name="Martinez-Hernandez J."/>
        </authorList>
    </citation>
    <scope>NUCLEOTIDE SEQUENCE [LARGE SCALE GENOMIC DNA]</scope>
</reference>
<keyword evidence="1" id="KW-0479">Metal-binding</keyword>